<dbReference type="AlphaFoldDB" id="A0AAE3IK47"/>
<dbReference type="RefSeq" id="WP_263037109.1">
    <property type="nucleotide sequence ID" value="NZ_JAOTPL010000003.1"/>
</dbReference>
<proteinExistence type="predicted"/>
<comment type="caution">
    <text evidence="2">The sequence shown here is derived from an EMBL/GenBank/DDBJ whole genome shotgun (WGS) entry which is preliminary data.</text>
</comment>
<accession>A0AAE3IK47</accession>
<keyword evidence="1" id="KW-0732">Signal</keyword>
<dbReference type="Proteomes" id="UP001209317">
    <property type="component" value="Unassembled WGS sequence"/>
</dbReference>
<organism evidence="2 3">
    <name type="scientific">Haoranjiania flava</name>
    <dbReference type="NCBI Taxonomy" id="1856322"/>
    <lineage>
        <taxon>Bacteria</taxon>
        <taxon>Pseudomonadati</taxon>
        <taxon>Bacteroidota</taxon>
        <taxon>Chitinophagia</taxon>
        <taxon>Chitinophagales</taxon>
        <taxon>Chitinophagaceae</taxon>
        <taxon>Haoranjiania</taxon>
    </lineage>
</organism>
<gene>
    <name evidence="2" type="ORF">OD355_03725</name>
</gene>
<evidence type="ECO:0008006" key="4">
    <source>
        <dbReference type="Google" id="ProtNLM"/>
    </source>
</evidence>
<evidence type="ECO:0000313" key="3">
    <source>
        <dbReference type="Proteomes" id="UP001209317"/>
    </source>
</evidence>
<feature type="signal peptide" evidence="1">
    <location>
        <begin position="1"/>
        <end position="42"/>
    </location>
</feature>
<name>A0AAE3IK47_9BACT</name>
<reference evidence="2" key="1">
    <citation type="submission" date="2022-10" db="EMBL/GenBank/DDBJ databases">
        <authorList>
            <person name="Kim H.S."/>
            <person name="Kim J.-S."/>
            <person name="Suh M.K."/>
            <person name="Eom M.K."/>
            <person name="Lee J.-S."/>
        </authorList>
    </citation>
    <scope>NUCLEOTIDE SEQUENCE</scope>
    <source>
        <strain evidence="2">LIP-5</strain>
    </source>
</reference>
<feature type="chain" id="PRO_5041911564" description="Tetratricopeptide repeat protein" evidence="1">
    <location>
        <begin position="43"/>
        <end position="446"/>
    </location>
</feature>
<evidence type="ECO:0000256" key="1">
    <source>
        <dbReference type="SAM" id="SignalP"/>
    </source>
</evidence>
<dbReference type="EMBL" id="JAOTPL010000003">
    <property type="protein sequence ID" value="MCU7693622.1"/>
    <property type="molecule type" value="Genomic_DNA"/>
</dbReference>
<keyword evidence="3" id="KW-1185">Reference proteome</keyword>
<evidence type="ECO:0000313" key="2">
    <source>
        <dbReference type="EMBL" id="MCU7693622.1"/>
    </source>
</evidence>
<sequence>MKECITGKTLVTNLNNRHFISSFLKKVTVLLLLACFVNGSFAQQEESRRDFDRAKEKMRRKINAREEVDFTDVGAALEKYAIANPGNPEAWYFLGYAIDKFNALDGENIIHSNLLLAQKASECFQNALELSNGRYSGERLLLDPHSKILSVWGGQAMRYLYQHKTDSTAWCLQEARKRGGINPVMLKYFSQMLDECSDSAYLFTTGDLQVYYIAYLQHVLKARQDIRSINLDYLNTSWYAPLMVSSGKMELSMSPEVLNAISSRTWITKDVSMINSRYPAYGDSILTWQIKPSFDGTLLRSDFITLQLLQQNQLRDDVFFPSGLPVNQRLYLNTENYLQLRGLTVKLNPYKNSNDVNYLRSRLPALEAIRKQDTVHLNNPDNLQMLNVVRFVHAWTAEYALQAGDTAYAKNCFIVAEQKYPEKLLPFFDDNDKKWYLDLKERVEKM</sequence>
<protein>
    <recommendedName>
        <fullName evidence="4">Tetratricopeptide repeat protein</fullName>
    </recommendedName>
</protein>